<feature type="compositionally biased region" description="Basic and acidic residues" evidence="1">
    <location>
        <begin position="600"/>
        <end position="615"/>
    </location>
</feature>
<reference evidence="2 3" key="1">
    <citation type="submission" date="2014-03" db="EMBL/GenBank/DDBJ databases">
        <authorList>
            <person name="Sibley D."/>
            <person name="Venepally P."/>
            <person name="Karamycheva S."/>
            <person name="Hadjithomas M."/>
            <person name="Khan A."/>
            <person name="Brunk B."/>
            <person name="Roos D."/>
            <person name="Caler E."/>
            <person name="Lorenzi H."/>
        </authorList>
    </citation>
    <scope>NUCLEOTIDE SEQUENCE [LARGE SCALE GENOMIC DNA]</scope>
    <source>
        <strain evidence="3">p89</strain>
    </source>
</reference>
<dbReference type="AlphaFoldDB" id="A0A086JQI2"/>
<dbReference type="Proteomes" id="UP000028828">
    <property type="component" value="Unassembled WGS sequence"/>
</dbReference>
<name>A0A086JQI2_TOXGO</name>
<sequence>MSHEQRRGGTPPPSSGSAISSLFRGHQFFLLGFDGPCIYEDAALSLAAQASDGVSVLSSSSSVSLPASFDRPSRLRVRDRGHREDLLLRQAAAEGAAAGLLDTLASARDRRGTGGDCGGSGSEEREALERRKLELERLASAASDLREAMERVIEQHSGRVVSRRSPGPSSSDGEKRRQRRGENEGREEEMQEEEERFTDGAGAAAQNDETALAASERSLEALVSADFVICNYGAAFVALRRLVERLDMNATASELGDARNAGQAFARKEGDPELEEVALCPASLRRLTQRGWNGLGEFGEAAAGALSGVSSFRPLKKSVFLDRRRLLSPFWLFCCVADSTLYHPLYSPFFSVSASFHPALPPLLPSPFSLETSGSSSAPPFSVSFPSSSSSSSACCESMGGENKETDGKARDVVRIFLLGSTGGKRRVRLGPAVALRKKQRREEEREREEERGETSSSDEGGDGWFERFGLLDRRDLEAEENVERKRRAERAEKQRNRQRHENGRRVRTQTDFVLLSQVLACCGAQVVTRREIEALGAKRQENRVREDPRVGLPVSHVVVCSPRALERCLRPRLSRSEVSPCRLGAQLATQRHLANRSPLRAERSRRASGEDRWRASAGEDQPTEEATEKQRTREERFFNFLAGLEALRENAVPFLSLQWIVHMYQSGIPPPQGPYLLQLPPLPLMTLRSSSDSPKAPTAHTLSSSLASSLSSSLSSLHAERGAEAGREILSDFVVFLSVCVAVKTPALIQRCREQGCVSVVVVPPLLPLCASLLFDLLDDLSGLFSPSTNEAKTVSLSQSSAGSLLSQSFSSSRRVSSPAEEAQGSDAGNARAQRRKGRRADAAPKRGGRREEKKEGTETEAKGRADSDPRIELDHRCQQMLQGTERAFDSDELHSVLRTMAAPSDNAQPLLVVGEEEFEAGLVGYVAHTLECFYTHRLSLKKSSNSANGRDGRRPLAASESLVVRVKREPGENASSLSSSRFSPWGVMKPALMVDLAVPPESRRRIGASASRVYRHQARGREEREAREKREARGEEESSSLLMTTPDGLESCWRRHRRVPGETFSLQSFFPHHLLDGFAEDLLPEDLQANSLQLTEGEEEREQRRLLAALEADVVIMGRGDSQDLRTQRRKLFQENQERRMQEALRCHELYLEAGRKWRELLQESERKAG</sequence>
<comment type="caution">
    <text evidence="2">The sequence shown here is derived from an EMBL/GenBank/DDBJ whole genome shotgun (WGS) entry which is preliminary data.</text>
</comment>
<feature type="compositionally biased region" description="Acidic residues" evidence="1">
    <location>
        <begin position="185"/>
        <end position="196"/>
    </location>
</feature>
<feature type="compositionally biased region" description="Low complexity" evidence="1">
    <location>
        <begin position="809"/>
        <end position="819"/>
    </location>
</feature>
<feature type="compositionally biased region" description="Basic and acidic residues" evidence="1">
    <location>
        <begin position="1021"/>
        <end position="1038"/>
    </location>
</feature>
<feature type="region of interest" description="Disordered" evidence="1">
    <location>
        <begin position="809"/>
        <end position="874"/>
    </location>
</feature>
<feature type="compositionally biased region" description="Low complexity" evidence="1">
    <location>
        <begin position="158"/>
        <end position="171"/>
    </location>
</feature>
<feature type="region of interest" description="Disordered" evidence="1">
    <location>
        <begin position="430"/>
        <end position="466"/>
    </location>
</feature>
<feature type="region of interest" description="Disordered" evidence="1">
    <location>
        <begin position="593"/>
        <end position="632"/>
    </location>
</feature>
<dbReference type="VEuPathDB" id="ToxoDB:TGP89_244300"/>
<organism evidence="2 3">
    <name type="scientific">Toxoplasma gondii p89</name>
    <dbReference type="NCBI Taxonomy" id="943119"/>
    <lineage>
        <taxon>Eukaryota</taxon>
        <taxon>Sar</taxon>
        <taxon>Alveolata</taxon>
        <taxon>Apicomplexa</taxon>
        <taxon>Conoidasida</taxon>
        <taxon>Coccidia</taxon>
        <taxon>Eucoccidiorida</taxon>
        <taxon>Eimeriorina</taxon>
        <taxon>Sarcocystidae</taxon>
        <taxon>Toxoplasma</taxon>
    </lineage>
</organism>
<evidence type="ECO:0000256" key="1">
    <source>
        <dbReference type="SAM" id="MobiDB-lite"/>
    </source>
</evidence>
<evidence type="ECO:0000313" key="2">
    <source>
        <dbReference type="EMBL" id="KFG34400.1"/>
    </source>
</evidence>
<feature type="region of interest" description="Disordered" evidence="1">
    <location>
        <begin position="480"/>
        <end position="505"/>
    </location>
</feature>
<feature type="compositionally biased region" description="Basic and acidic residues" evidence="1">
    <location>
        <begin position="841"/>
        <end position="874"/>
    </location>
</feature>
<evidence type="ECO:0000313" key="3">
    <source>
        <dbReference type="Proteomes" id="UP000028828"/>
    </source>
</evidence>
<feature type="compositionally biased region" description="Basic and acidic residues" evidence="1">
    <location>
        <begin position="490"/>
        <end position="505"/>
    </location>
</feature>
<feature type="region of interest" description="Disordered" evidence="1">
    <location>
        <begin position="1010"/>
        <end position="1044"/>
    </location>
</feature>
<accession>A0A086JQI2</accession>
<dbReference type="EMBL" id="AEYI02001677">
    <property type="protein sequence ID" value="KFG34400.1"/>
    <property type="molecule type" value="Genomic_DNA"/>
</dbReference>
<gene>
    <name evidence="2" type="ORF">TGP89_244300</name>
</gene>
<feature type="compositionally biased region" description="Basic and acidic residues" evidence="1">
    <location>
        <begin position="172"/>
        <end position="184"/>
    </location>
</feature>
<proteinExistence type="predicted"/>
<protein>
    <submittedName>
        <fullName evidence="2">Uncharacterized protein</fullName>
    </submittedName>
</protein>
<feature type="compositionally biased region" description="Basic and acidic residues" evidence="1">
    <location>
        <begin position="441"/>
        <end position="454"/>
    </location>
</feature>
<dbReference type="OrthoDB" id="10418398at2759"/>
<feature type="region of interest" description="Disordered" evidence="1">
    <location>
        <begin position="154"/>
        <end position="209"/>
    </location>
</feature>